<organism evidence="7 9">
    <name type="scientific">Xaviernesmea rhizosphaerae</name>
    <dbReference type="NCBI Taxonomy" id="1672749"/>
    <lineage>
        <taxon>Bacteria</taxon>
        <taxon>Pseudomonadati</taxon>
        <taxon>Pseudomonadota</taxon>
        <taxon>Alphaproteobacteria</taxon>
        <taxon>Hyphomicrobiales</taxon>
        <taxon>Rhizobiaceae</taxon>
        <taxon>Rhizobium/Agrobacterium group</taxon>
        <taxon>Xaviernesmea</taxon>
    </lineage>
</organism>
<comment type="similarity">
    <text evidence="2">Belongs to the MipA/OmpV family.</text>
</comment>
<dbReference type="PANTHER" id="PTHR38776:SF1">
    <property type="entry name" value="MLTA-INTERACTING PROTEIN-RELATED"/>
    <property type="match status" value="1"/>
</dbReference>
<keyword evidence="4" id="KW-0472">Membrane</keyword>
<dbReference type="RefSeq" id="WP_075633714.1">
    <property type="nucleotide sequence ID" value="NZ_MKIO01000021.1"/>
</dbReference>
<dbReference type="STRING" id="1672749.BJF92_11465"/>
<evidence type="ECO:0000313" key="7">
    <source>
        <dbReference type="EMBL" id="OLP56695.1"/>
    </source>
</evidence>
<dbReference type="PANTHER" id="PTHR38776">
    <property type="entry name" value="MLTA-INTERACTING PROTEIN-RELATED"/>
    <property type="match status" value="1"/>
</dbReference>
<dbReference type="OrthoDB" id="5462484at2"/>
<keyword evidence="3 6" id="KW-0732">Signal</keyword>
<sequence length="267" mass="28731">MKLLPPSFLALLMAGLPLSAARAGDYPWSGDWALTLGGSVANAPAFYGARDRRFVFSPILSIGRQSKLDRFVSRNDSASLPLYDSGRVSFGLAGRFLAARDENTSEDLHGLEDVRFGGEVGAFAQAYPTDWLRTRVEVRHGIRSHHGTVLDLQADAYTDITPTLRISGGPRATYASSAFGRAYYGVNGEQAAASGLDPYDPGSGWQSVGAGGALTWKATDKVETSAFVEYRRMIGTAADSSLVRQKGSENQLTVGLSASYRFDFTLE</sequence>
<evidence type="ECO:0000256" key="2">
    <source>
        <dbReference type="ARBA" id="ARBA00005722"/>
    </source>
</evidence>
<reference evidence="8" key="2">
    <citation type="submission" date="2016-12" db="EMBL/GenBank/DDBJ databases">
        <authorList>
            <person name="Zhang X."/>
            <person name="Zhao J."/>
        </authorList>
    </citation>
    <scope>NUCLEOTIDE SEQUENCE</scope>
    <source>
        <strain evidence="8">RD15</strain>
    </source>
</reference>
<dbReference type="EMBL" id="MSPX01000001">
    <property type="protein sequence ID" value="OQP88355.1"/>
    <property type="molecule type" value="Genomic_DNA"/>
</dbReference>
<dbReference type="EMBL" id="MKIO01000021">
    <property type="protein sequence ID" value="OLP56695.1"/>
    <property type="molecule type" value="Genomic_DNA"/>
</dbReference>
<accession>A0A1Q9AMW5</accession>
<gene>
    <name evidence="7" type="ORF">BJF92_11465</name>
    <name evidence="8" type="ORF">BTR14_02655</name>
</gene>
<comment type="caution">
    <text evidence="7">The sequence shown here is derived from an EMBL/GenBank/DDBJ whole genome shotgun (WGS) entry which is preliminary data.</text>
</comment>
<keyword evidence="10" id="KW-1185">Reference proteome</keyword>
<feature type="signal peptide" evidence="6">
    <location>
        <begin position="1"/>
        <end position="23"/>
    </location>
</feature>
<proteinExistence type="inferred from homology"/>
<evidence type="ECO:0000256" key="4">
    <source>
        <dbReference type="ARBA" id="ARBA00023136"/>
    </source>
</evidence>
<evidence type="ECO:0000256" key="1">
    <source>
        <dbReference type="ARBA" id="ARBA00004442"/>
    </source>
</evidence>
<dbReference type="Proteomes" id="UP000192652">
    <property type="component" value="Unassembled WGS sequence"/>
</dbReference>
<dbReference type="AlphaFoldDB" id="A0A1Q9AMW5"/>
<evidence type="ECO:0000256" key="3">
    <source>
        <dbReference type="ARBA" id="ARBA00022729"/>
    </source>
</evidence>
<dbReference type="Proteomes" id="UP000186143">
    <property type="component" value="Unassembled WGS sequence"/>
</dbReference>
<name>A0A1Q9AMW5_9HYPH</name>
<dbReference type="InterPro" id="IPR010583">
    <property type="entry name" value="MipA"/>
</dbReference>
<dbReference type="GO" id="GO:0009279">
    <property type="term" value="C:cell outer membrane"/>
    <property type="evidence" value="ECO:0007669"/>
    <property type="project" value="UniProtKB-SubCell"/>
</dbReference>
<comment type="subcellular location">
    <subcellularLocation>
        <location evidence="1">Cell outer membrane</location>
    </subcellularLocation>
</comment>
<keyword evidence="5" id="KW-0998">Cell outer membrane</keyword>
<evidence type="ECO:0000313" key="9">
    <source>
        <dbReference type="Proteomes" id="UP000186143"/>
    </source>
</evidence>
<evidence type="ECO:0000256" key="5">
    <source>
        <dbReference type="ARBA" id="ARBA00023237"/>
    </source>
</evidence>
<evidence type="ECO:0000313" key="8">
    <source>
        <dbReference type="EMBL" id="OQP88355.1"/>
    </source>
</evidence>
<evidence type="ECO:0000256" key="6">
    <source>
        <dbReference type="SAM" id="SignalP"/>
    </source>
</evidence>
<feature type="chain" id="PRO_5012232205" evidence="6">
    <location>
        <begin position="24"/>
        <end position="267"/>
    </location>
</feature>
<reference evidence="8 10" key="3">
    <citation type="journal article" date="2017" name="Antonie Van Leeuwenhoek">
        <title>Rhizobium rhizosphaerae sp. nov., a novel species isolated from rice rhizosphere.</title>
        <authorList>
            <person name="Zhao J.J."/>
            <person name="Zhang J."/>
            <person name="Zhang R.J."/>
            <person name="Zhang C.W."/>
            <person name="Yin H.Q."/>
            <person name="Zhang X.X."/>
        </authorList>
    </citation>
    <scope>NUCLEOTIDE SEQUENCE [LARGE SCALE GENOMIC DNA]</scope>
    <source>
        <strain evidence="8 10">RD15</strain>
    </source>
</reference>
<protein>
    <submittedName>
        <fullName evidence="7">Scaffolding protein</fullName>
    </submittedName>
</protein>
<evidence type="ECO:0000313" key="10">
    <source>
        <dbReference type="Proteomes" id="UP000192652"/>
    </source>
</evidence>
<dbReference type="Pfam" id="PF06629">
    <property type="entry name" value="MipA"/>
    <property type="match status" value="1"/>
</dbReference>
<reference evidence="7 9" key="1">
    <citation type="submission" date="2016-09" db="EMBL/GenBank/DDBJ databases">
        <title>Rhizobium sp. nov., a novel species isolated from the rice rhizosphere.</title>
        <authorList>
            <person name="Zhao J."/>
            <person name="Zhang X."/>
        </authorList>
    </citation>
    <scope>NUCLEOTIDE SEQUENCE [LARGE SCALE GENOMIC DNA]</scope>
    <source>
        <strain evidence="7 9">MH17</strain>
    </source>
</reference>